<feature type="transmembrane region" description="Helical" evidence="6">
    <location>
        <begin position="464"/>
        <end position="484"/>
    </location>
</feature>
<dbReference type="InterPro" id="IPR050833">
    <property type="entry name" value="Poly_Biosynth_Transport"/>
</dbReference>
<dbReference type="InterPro" id="IPR002797">
    <property type="entry name" value="Polysacc_synth"/>
</dbReference>
<dbReference type="PATRIC" id="fig|1423774.3.peg.1343"/>
<feature type="transmembrane region" description="Helical" evidence="6">
    <location>
        <begin position="125"/>
        <end position="149"/>
    </location>
</feature>
<dbReference type="RefSeq" id="WP_083483646.1">
    <property type="nucleotide sequence ID" value="NZ_AZFV01000024.1"/>
</dbReference>
<gene>
    <name evidence="7" type="ORF">FD31_GL001292</name>
</gene>
<feature type="transmembrane region" description="Helical" evidence="6">
    <location>
        <begin position="12"/>
        <end position="30"/>
    </location>
</feature>
<evidence type="ECO:0008006" key="9">
    <source>
        <dbReference type="Google" id="ProtNLM"/>
    </source>
</evidence>
<organism evidence="7 8">
    <name type="scientific">Companilactobacillus nantensis DSM 16982</name>
    <dbReference type="NCBI Taxonomy" id="1423774"/>
    <lineage>
        <taxon>Bacteria</taxon>
        <taxon>Bacillati</taxon>
        <taxon>Bacillota</taxon>
        <taxon>Bacilli</taxon>
        <taxon>Lactobacillales</taxon>
        <taxon>Lactobacillaceae</taxon>
        <taxon>Companilactobacillus</taxon>
    </lineage>
</organism>
<protein>
    <recommendedName>
        <fullName evidence="9">Polysaccharide biosynthesis protein</fullName>
    </recommendedName>
</protein>
<dbReference type="PANTHER" id="PTHR30250:SF26">
    <property type="entry name" value="PSMA PROTEIN"/>
    <property type="match status" value="1"/>
</dbReference>
<keyword evidence="4 6" id="KW-1133">Transmembrane helix</keyword>
<feature type="transmembrane region" description="Helical" evidence="6">
    <location>
        <begin position="401"/>
        <end position="420"/>
    </location>
</feature>
<evidence type="ECO:0000313" key="7">
    <source>
        <dbReference type="EMBL" id="KRM15284.1"/>
    </source>
</evidence>
<dbReference type="Proteomes" id="UP000051302">
    <property type="component" value="Unassembled WGS sequence"/>
</dbReference>
<feature type="transmembrane region" description="Helical" evidence="6">
    <location>
        <begin position="50"/>
        <end position="71"/>
    </location>
</feature>
<dbReference type="EMBL" id="AZFV01000024">
    <property type="protein sequence ID" value="KRM15284.1"/>
    <property type="molecule type" value="Genomic_DNA"/>
</dbReference>
<feature type="transmembrane region" description="Helical" evidence="6">
    <location>
        <begin position="161"/>
        <end position="180"/>
    </location>
</feature>
<feature type="transmembrane region" description="Helical" evidence="6">
    <location>
        <begin position="432"/>
        <end position="452"/>
    </location>
</feature>
<dbReference type="PANTHER" id="PTHR30250">
    <property type="entry name" value="PST FAMILY PREDICTED COLANIC ACID TRANSPORTER"/>
    <property type="match status" value="1"/>
</dbReference>
<keyword evidence="2" id="KW-1003">Cell membrane</keyword>
<evidence type="ECO:0000256" key="1">
    <source>
        <dbReference type="ARBA" id="ARBA00004651"/>
    </source>
</evidence>
<keyword evidence="3 6" id="KW-0812">Transmembrane</keyword>
<evidence type="ECO:0000256" key="3">
    <source>
        <dbReference type="ARBA" id="ARBA00022692"/>
    </source>
</evidence>
<reference evidence="7 8" key="1">
    <citation type="journal article" date="2015" name="Genome Announc.">
        <title>Expanding the biotechnology potential of lactobacilli through comparative genomics of 213 strains and associated genera.</title>
        <authorList>
            <person name="Sun Z."/>
            <person name="Harris H.M."/>
            <person name="McCann A."/>
            <person name="Guo C."/>
            <person name="Argimon S."/>
            <person name="Zhang W."/>
            <person name="Yang X."/>
            <person name="Jeffery I.B."/>
            <person name="Cooney J.C."/>
            <person name="Kagawa T.F."/>
            <person name="Liu W."/>
            <person name="Song Y."/>
            <person name="Salvetti E."/>
            <person name="Wrobel A."/>
            <person name="Rasinkangas P."/>
            <person name="Parkhill J."/>
            <person name="Rea M.C."/>
            <person name="O'Sullivan O."/>
            <person name="Ritari J."/>
            <person name="Douillard F.P."/>
            <person name="Paul Ross R."/>
            <person name="Yang R."/>
            <person name="Briner A.E."/>
            <person name="Felis G.E."/>
            <person name="de Vos W.M."/>
            <person name="Barrangou R."/>
            <person name="Klaenhammer T.R."/>
            <person name="Caufield P.W."/>
            <person name="Cui Y."/>
            <person name="Zhang H."/>
            <person name="O'Toole P.W."/>
        </authorList>
    </citation>
    <scope>NUCLEOTIDE SEQUENCE [LARGE SCALE GENOMIC DNA]</scope>
    <source>
        <strain evidence="7 8">DSM 16982</strain>
    </source>
</reference>
<comment type="caution">
    <text evidence="7">The sequence shown here is derived from an EMBL/GenBank/DDBJ whole genome shotgun (WGS) entry which is preliminary data.</text>
</comment>
<keyword evidence="5 6" id="KW-0472">Membrane</keyword>
<comment type="subcellular location">
    <subcellularLocation>
        <location evidence="1">Cell membrane</location>
        <topology evidence="1">Multi-pass membrane protein</topology>
    </subcellularLocation>
</comment>
<evidence type="ECO:0000313" key="8">
    <source>
        <dbReference type="Proteomes" id="UP000051302"/>
    </source>
</evidence>
<evidence type="ECO:0000256" key="6">
    <source>
        <dbReference type="SAM" id="Phobius"/>
    </source>
</evidence>
<feature type="transmembrane region" description="Helical" evidence="6">
    <location>
        <begin position="224"/>
        <end position="241"/>
    </location>
</feature>
<feature type="transmembrane region" description="Helical" evidence="6">
    <location>
        <begin position="375"/>
        <end position="395"/>
    </location>
</feature>
<feature type="transmembrane region" description="Helical" evidence="6">
    <location>
        <begin position="186"/>
        <end position="204"/>
    </location>
</feature>
<evidence type="ECO:0000256" key="4">
    <source>
        <dbReference type="ARBA" id="ARBA00022989"/>
    </source>
</evidence>
<keyword evidence="8" id="KW-1185">Reference proteome</keyword>
<dbReference type="STRING" id="1423774.FD31_GL001292"/>
<feature type="transmembrane region" description="Helical" evidence="6">
    <location>
        <begin position="83"/>
        <end position="105"/>
    </location>
</feature>
<accession>A0A0R1WG86</accession>
<proteinExistence type="predicted"/>
<evidence type="ECO:0000256" key="2">
    <source>
        <dbReference type="ARBA" id="ARBA00022475"/>
    </source>
</evidence>
<name>A0A0R1WG86_9LACO</name>
<feature type="transmembrane region" description="Helical" evidence="6">
    <location>
        <begin position="339"/>
        <end position="355"/>
    </location>
</feature>
<evidence type="ECO:0000256" key="5">
    <source>
        <dbReference type="ARBA" id="ARBA00023136"/>
    </source>
</evidence>
<dbReference type="AlphaFoldDB" id="A0A0R1WG86"/>
<dbReference type="GO" id="GO:0005886">
    <property type="term" value="C:plasma membrane"/>
    <property type="evidence" value="ECO:0007669"/>
    <property type="project" value="UniProtKB-SubCell"/>
</dbReference>
<dbReference type="Pfam" id="PF01943">
    <property type="entry name" value="Polysacc_synt"/>
    <property type="match status" value="1"/>
</dbReference>
<feature type="transmembrane region" description="Helical" evidence="6">
    <location>
        <begin position="313"/>
        <end position="333"/>
    </location>
</feature>
<sequence length="498" mass="57200">MNQRKSGAILSYVNIIAKNLVYFLYTPFLLKYVGQSDYGLFQMTNSVMMSLSLLSMGFSSAYVRFYTIYLVKDDTSSIRKLNGLYMIIFSFISVIALILGSLLVVNSNVVFGAKLDNRELNLIKSLMLIMVFDIALTFISSVFDSNITVNEKFVFQQSRQLLQTFLVPIICVPLIFMGVGVLSIEITQVLVTMLFLALNIRYCINKLGMRFDFKHIQFRLLKDLLLFSFFIFLNQIVDLINNNAPNFLLGITQGAKMVATFSIAIQIKSMFFMLSTSMSSIFVPKVNVLVSKGESKSALTNIMIRVGRIQMSLLFFVLGGFIVIGKFFILKWAGRENYMAYYLVIFMVLPSIIPLSQNLGIEIQRAMNKHMFRSIVYLAFSIVNMVITYWGSIYWGLLGASLGYVISVVLANVLFMNWYYYKKINLNMKKYWIETIKIIVPFVVATLLLLVTQNFIKVDNIFKFIVFGVIYTVIYTLIFIRFIANRYEKDILLNIIRK</sequence>